<evidence type="ECO:0000313" key="2">
    <source>
        <dbReference type="Proteomes" id="UP001501175"/>
    </source>
</evidence>
<comment type="caution">
    <text evidence="1">The sequence shown here is derived from an EMBL/GenBank/DDBJ whole genome shotgun (WGS) entry which is preliminary data.</text>
</comment>
<keyword evidence="2" id="KW-1185">Reference proteome</keyword>
<evidence type="ECO:0000313" key="1">
    <source>
        <dbReference type="EMBL" id="GAA4454573.1"/>
    </source>
</evidence>
<dbReference type="SUPFAM" id="SSF51206">
    <property type="entry name" value="cAMP-binding domain-like"/>
    <property type="match status" value="1"/>
</dbReference>
<proteinExistence type="predicted"/>
<protein>
    <submittedName>
        <fullName evidence="1">Crp/Fnr family transcriptional regulator</fullName>
    </submittedName>
</protein>
<organism evidence="1 2">
    <name type="scientific">Nibrella saemangeumensis</name>
    <dbReference type="NCBI Taxonomy" id="1084526"/>
    <lineage>
        <taxon>Bacteria</taxon>
        <taxon>Pseudomonadati</taxon>
        <taxon>Bacteroidota</taxon>
        <taxon>Cytophagia</taxon>
        <taxon>Cytophagales</taxon>
        <taxon>Spirosomataceae</taxon>
        <taxon>Nibrella</taxon>
    </lineage>
</organism>
<dbReference type="Gene3D" id="2.60.120.10">
    <property type="entry name" value="Jelly Rolls"/>
    <property type="match status" value="1"/>
</dbReference>
<dbReference type="InterPro" id="IPR014710">
    <property type="entry name" value="RmlC-like_jellyroll"/>
</dbReference>
<accession>A0ABP8MQX3</accession>
<name>A0ABP8MQX3_9BACT</name>
<dbReference type="CDD" id="cd00038">
    <property type="entry name" value="CAP_ED"/>
    <property type="match status" value="1"/>
</dbReference>
<dbReference type="InterPro" id="IPR000595">
    <property type="entry name" value="cNMP-bd_dom"/>
</dbReference>
<dbReference type="EMBL" id="BAABHD010000024">
    <property type="protein sequence ID" value="GAA4454573.1"/>
    <property type="molecule type" value="Genomic_DNA"/>
</dbReference>
<dbReference type="Proteomes" id="UP001501175">
    <property type="component" value="Unassembled WGS sequence"/>
</dbReference>
<gene>
    <name evidence="1" type="ORF">GCM10023189_21240</name>
</gene>
<reference evidence="2" key="1">
    <citation type="journal article" date="2019" name="Int. J. Syst. Evol. Microbiol.">
        <title>The Global Catalogue of Microorganisms (GCM) 10K type strain sequencing project: providing services to taxonomists for standard genome sequencing and annotation.</title>
        <authorList>
            <consortium name="The Broad Institute Genomics Platform"/>
            <consortium name="The Broad Institute Genome Sequencing Center for Infectious Disease"/>
            <person name="Wu L."/>
            <person name="Ma J."/>
        </authorList>
    </citation>
    <scope>NUCLEOTIDE SEQUENCE [LARGE SCALE GENOMIC DNA]</scope>
    <source>
        <strain evidence="2">JCM 17927</strain>
    </source>
</reference>
<sequence length="214" mass="24910">MVRRGNLPGRYQTSTDLNLQPLIDHFESYMPFEESEKQLLAPRITQRSIRRRQTLLQEGFPCKQYSFTVEGCFRLFAVDQKGTEHNLQFAADNDRPEARWIADIGSFHSGRPSRLFIEAIEPSVVLQIEKQDLYFLYLNIPKLDRIFKVIMENNYVELQNRVLQTISSTAQERYLTFLEQYPGLAVRLPNTQIASYLGITPEFLSKIRKDLASS</sequence>
<dbReference type="InterPro" id="IPR018490">
    <property type="entry name" value="cNMP-bd_dom_sf"/>
</dbReference>